<evidence type="ECO:0000256" key="2">
    <source>
        <dbReference type="ARBA" id="ARBA00005657"/>
    </source>
</evidence>
<evidence type="ECO:0000256" key="1">
    <source>
        <dbReference type="ARBA" id="ARBA00004427"/>
    </source>
</evidence>
<evidence type="ECO:0000256" key="5">
    <source>
        <dbReference type="ARBA" id="ARBA00035161"/>
    </source>
</evidence>
<keyword evidence="4" id="KW-0687">Ribonucleoprotein</keyword>
<dbReference type="AlphaFoldDB" id="A0A9X9LVB5"/>
<dbReference type="InterPro" id="IPR012340">
    <property type="entry name" value="NA-bd_OB-fold"/>
</dbReference>
<name>A0A9X9LVB5_GULGU</name>
<evidence type="ECO:0000256" key="6">
    <source>
        <dbReference type="ARBA" id="ARBA00035463"/>
    </source>
</evidence>
<accession>A0A9X9LVB5</accession>
<dbReference type="InterPro" id="IPR006032">
    <property type="entry name" value="Ribosomal_uS12"/>
</dbReference>
<feature type="non-terminal residue" evidence="8">
    <location>
        <position position="1"/>
    </location>
</feature>
<comment type="subunit">
    <text evidence="7">Component of the 40S small ribosomal subunit. Part of the small subunit (SSU) processome, composed of more than 70 proteins and the RNA chaperone small nucleolar RNA (snoRNA) U3.</text>
</comment>
<comment type="similarity">
    <text evidence="2">Belongs to the universal ribosomal protein uS12 family.</text>
</comment>
<dbReference type="PANTHER" id="PTHR11652">
    <property type="entry name" value="30S RIBOSOMAL PROTEIN S12 FAMILY MEMBER"/>
    <property type="match status" value="1"/>
</dbReference>
<proteinExistence type="inferred from homology"/>
<gene>
    <name evidence="8" type="ORF">BN2614_LOCUS1</name>
</gene>
<comment type="caution">
    <text evidence="8">The sequence shown here is derived from an EMBL/GenBank/DDBJ whole genome shotgun (WGS) entry which is preliminary data.</text>
</comment>
<evidence type="ECO:0000256" key="4">
    <source>
        <dbReference type="ARBA" id="ARBA00023274"/>
    </source>
</evidence>
<keyword evidence="3" id="KW-0689">Ribosomal protein</keyword>
<dbReference type="GO" id="GO:0006412">
    <property type="term" value="P:translation"/>
    <property type="evidence" value="ECO:0007669"/>
    <property type="project" value="InterPro"/>
</dbReference>
<dbReference type="Gene3D" id="2.40.50.140">
    <property type="entry name" value="Nucleic acid-binding proteins"/>
    <property type="match status" value="1"/>
</dbReference>
<dbReference type="EMBL" id="CYRY02020933">
    <property type="protein sequence ID" value="VCW97212.1"/>
    <property type="molecule type" value="Genomic_DNA"/>
</dbReference>
<reference evidence="8 9" key="1">
    <citation type="submission" date="2018-10" db="EMBL/GenBank/DDBJ databases">
        <authorList>
            <person name="Ekblom R."/>
            <person name="Jareborg N."/>
        </authorList>
    </citation>
    <scope>NUCLEOTIDE SEQUENCE [LARGE SCALE GENOMIC DNA]</scope>
    <source>
        <tissue evidence="8">Muscle</tissue>
    </source>
</reference>
<dbReference type="GO" id="GO:1990904">
    <property type="term" value="C:ribonucleoprotein complex"/>
    <property type="evidence" value="ECO:0007669"/>
    <property type="project" value="UniProtKB-KW"/>
</dbReference>
<dbReference type="FunFam" id="2.40.50.140:FF:000007">
    <property type="entry name" value="40S ribosomal protein S23"/>
    <property type="match status" value="1"/>
</dbReference>
<dbReference type="Pfam" id="PF00164">
    <property type="entry name" value="Ribosom_S12_S23"/>
    <property type="match status" value="1"/>
</dbReference>
<evidence type="ECO:0000313" key="9">
    <source>
        <dbReference type="Proteomes" id="UP000269945"/>
    </source>
</evidence>
<keyword evidence="9" id="KW-1185">Reference proteome</keyword>
<comment type="subcellular location">
    <subcellularLocation>
        <location evidence="1">Rough endoplasmic reticulum</location>
    </subcellularLocation>
</comment>
<dbReference type="SUPFAM" id="SSF50249">
    <property type="entry name" value="Nucleic acid-binding proteins"/>
    <property type="match status" value="1"/>
</dbReference>
<protein>
    <recommendedName>
        <fullName evidence="5">Small ribosomal subunit protein uS12</fullName>
    </recommendedName>
    <alternativeName>
        <fullName evidence="6">40S ribosomal protein S23</fullName>
    </alternativeName>
</protein>
<evidence type="ECO:0000256" key="3">
    <source>
        <dbReference type="ARBA" id="ARBA00022980"/>
    </source>
</evidence>
<evidence type="ECO:0000256" key="7">
    <source>
        <dbReference type="ARBA" id="ARBA00046579"/>
    </source>
</evidence>
<sequence length="76" mass="8452">KCIRVRLIKNGKKITAFVRNDGCLNFTEGNNEVLLAGFGCKGQAVSDIPRIYFKVIKVASFSLLALVKGKKERPRL</sequence>
<evidence type="ECO:0000313" key="8">
    <source>
        <dbReference type="EMBL" id="VCW97212.1"/>
    </source>
</evidence>
<dbReference type="GO" id="GO:0003735">
    <property type="term" value="F:structural constituent of ribosome"/>
    <property type="evidence" value="ECO:0007669"/>
    <property type="project" value="InterPro"/>
</dbReference>
<organism evidence="8 9">
    <name type="scientific">Gulo gulo</name>
    <name type="common">Wolverine</name>
    <name type="synonym">Gluton</name>
    <dbReference type="NCBI Taxonomy" id="48420"/>
    <lineage>
        <taxon>Eukaryota</taxon>
        <taxon>Metazoa</taxon>
        <taxon>Chordata</taxon>
        <taxon>Craniata</taxon>
        <taxon>Vertebrata</taxon>
        <taxon>Euteleostomi</taxon>
        <taxon>Mammalia</taxon>
        <taxon>Eutheria</taxon>
        <taxon>Laurasiatheria</taxon>
        <taxon>Carnivora</taxon>
        <taxon>Caniformia</taxon>
        <taxon>Musteloidea</taxon>
        <taxon>Mustelidae</taxon>
        <taxon>Guloninae</taxon>
        <taxon>Gulo</taxon>
    </lineage>
</organism>
<dbReference type="Proteomes" id="UP000269945">
    <property type="component" value="Unassembled WGS sequence"/>
</dbReference>
<dbReference type="GO" id="GO:0005791">
    <property type="term" value="C:rough endoplasmic reticulum"/>
    <property type="evidence" value="ECO:0007669"/>
    <property type="project" value="UniProtKB-SubCell"/>
</dbReference>
<dbReference type="GO" id="GO:0022626">
    <property type="term" value="C:cytosolic ribosome"/>
    <property type="evidence" value="ECO:0007669"/>
    <property type="project" value="UniProtKB-ARBA"/>
</dbReference>